<protein>
    <submittedName>
        <fullName evidence="1">Uncharacterized protein</fullName>
    </submittedName>
</protein>
<sequence>MLRVYRITHKLLKKVEIETPVITCKTNELAMSVCATTWKY</sequence>
<name>A0A1G9BCL0_ANEMI</name>
<evidence type="ECO:0000313" key="1">
    <source>
        <dbReference type="EMBL" id="SDK37223.1"/>
    </source>
</evidence>
<dbReference type="AlphaFoldDB" id="A0A1G9BCL0"/>
<proteinExistence type="predicted"/>
<gene>
    <name evidence="1" type="ORF">SAMN04487909_15122</name>
</gene>
<reference evidence="1 2" key="1">
    <citation type="submission" date="2016-10" db="EMBL/GenBank/DDBJ databases">
        <authorList>
            <person name="de Groot N.N."/>
        </authorList>
    </citation>
    <scope>NUCLEOTIDE SEQUENCE [LARGE SCALE GENOMIC DNA]</scope>
    <source>
        <strain evidence="1 2">DSM 2895</strain>
    </source>
</reference>
<accession>A0A1G9BCL0</accession>
<evidence type="ECO:0000313" key="2">
    <source>
        <dbReference type="Proteomes" id="UP000182836"/>
    </source>
</evidence>
<dbReference type="EMBL" id="FNED01000051">
    <property type="protein sequence ID" value="SDK37223.1"/>
    <property type="molecule type" value="Genomic_DNA"/>
</dbReference>
<organism evidence="1 2">
    <name type="scientific">Aneurinibacillus migulanus</name>
    <name type="common">Bacillus migulanus</name>
    <dbReference type="NCBI Taxonomy" id="47500"/>
    <lineage>
        <taxon>Bacteria</taxon>
        <taxon>Bacillati</taxon>
        <taxon>Bacillota</taxon>
        <taxon>Bacilli</taxon>
        <taxon>Bacillales</taxon>
        <taxon>Paenibacillaceae</taxon>
        <taxon>Aneurinibacillus group</taxon>
        <taxon>Aneurinibacillus</taxon>
    </lineage>
</organism>
<dbReference type="Proteomes" id="UP000182836">
    <property type="component" value="Unassembled WGS sequence"/>
</dbReference>